<evidence type="ECO:0000313" key="11">
    <source>
        <dbReference type="Proteomes" id="UP001411173"/>
    </source>
</evidence>
<keyword evidence="3" id="KW-1003">Cell membrane</keyword>
<name>A0ABU9V2L2_9ENTR</name>
<evidence type="ECO:0000256" key="4">
    <source>
        <dbReference type="ARBA" id="ARBA00022692"/>
    </source>
</evidence>
<keyword evidence="2" id="KW-0813">Transport</keyword>
<dbReference type="InterPro" id="IPR020846">
    <property type="entry name" value="MFS_dom"/>
</dbReference>
<evidence type="ECO:0000256" key="2">
    <source>
        <dbReference type="ARBA" id="ARBA00022448"/>
    </source>
</evidence>
<feature type="domain" description="Major facilitator superfamily (MFS) profile" evidence="9">
    <location>
        <begin position="9"/>
        <end position="390"/>
    </location>
</feature>
<sequence>MKRQRNVSLLLMLVLLVAVGQMAQTIYIPAIAGMAQDLNAREGAVQNVMAAYLLTYGISQLFYGPLADRFGRRPAILCGLTVFMLATLVAVTTHSLTVLIAASAFQGMGTGVGGVMARTLPRDLYSGTELRHANSLLNMGILVSPLLAPLIGGLLTTLWGWRACFAFLLVLCAGVTFSMARWMPETRPTGTVKMGLIARYQTLLGNGMFNCYLLMLIGGLAGIAVFEACSGVLMGATLGLSSMVVSILFILPIPAAFFGAWFAGRQNARFSTLMWQAVASCLLAGVMMWIPGWFGVMTVWTLLVPAALFFFGAGMLFPLATSGAMEPFPFLAGTAGALVGGMQNMGSGALAWFSAGLPQNSQFSLGMLMTLAGLLILLSWLPLVLRQKRHEHEQSASLPGDPASHPPSHSPVK</sequence>
<feature type="transmembrane region" description="Helical" evidence="8">
    <location>
        <begin position="365"/>
        <end position="385"/>
    </location>
</feature>
<feature type="transmembrane region" description="Helical" evidence="8">
    <location>
        <begin position="75"/>
        <end position="92"/>
    </location>
</feature>
<dbReference type="SUPFAM" id="SSF103473">
    <property type="entry name" value="MFS general substrate transporter"/>
    <property type="match status" value="1"/>
</dbReference>
<dbReference type="NCBIfam" id="NF008654">
    <property type="entry name" value="PRK11652.1"/>
    <property type="match status" value="1"/>
</dbReference>
<feature type="transmembrane region" description="Helical" evidence="8">
    <location>
        <begin position="45"/>
        <end position="63"/>
    </location>
</feature>
<feature type="transmembrane region" description="Helical" evidence="8">
    <location>
        <begin position="328"/>
        <end position="353"/>
    </location>
</feature>
<dbReference type="EMBL" id="JBCIVJ010000002">
    <property type="protein sequence ID" value="MEN0578323.1"/>
    <property type="molecule type" value="Genomic_DNA"/>
</dbReference>
<evidence type="ECO:0000256" key="5">
    <source>
        <dbReference type="ARBA" id="ARBA00022989"/>
    </source>
</evidence>
<dbReference type="PROSITE" id="PS50850">
    <property type="entry name" value="MFS"/>
    <property type="match status" value="1"/>
</dbReference>
<protein>
    <submittedName>
        <fullName evidence="10">Multidrug efflux MFS transporter EmrD</fullName>
    </submittedName>
</protein>
<evidence type="ECO:0000256" key="3">
    <source>
        <dbReference type="ARBA" id="ARBA00022475"/>
    </source>
</evidence>
<dbReference type="InterPro" id="IPR036259">
    <property type="entry name" value="MFS_trans_sf"/>
</dbReference>
<dbReference type="InterPro" id="IPR011701">
    <property type="entry name" value="MFS"/>
</dbReference>
<comment type="subcellular location">
    <subcellularLocation>
        <location evidence="1">Membrane</location>
        <topology evidence="1">Multi-pass membrane protein</topology>
    </subcellularLocation>
</comment>
<feature type="transmembrane region" description="Helical" evidence="8">
    <location>
        <begin position="136"/>
        <end position="159"/>
    </location>
</feature>
<evidence type="ECO:0000256" key="6">
    <source>
        <dbReference type="ARBA" id="ARBA00023136"/>
    </source>
</evidence>
<feature type="compositionally biased region" description="Pro residues" evidence="7">
    <location>
        <begin position="404"/>
        <end position="413"/>
    </location>
</feature>
<evidence type="ECO:0000256" key="1">
    <source>
        <dbReference type="ARBA" id="ARBA00004141"/>
    </source>
</evidence>
<feature type="region of interest" description="Disordered" evidence="7">
    <location>
        <begin position="392"/>
        <end position="413"/>
    </location>
</feature>
<accession>A0ABU9V2L2</accession>
<dbReference type="CDD" id="cd17320">
    <property type="entry name" value="MFS_MdfA_MDR_like"/>
    <property type="match status" value="1"/>
</dbReference>
<feature type="transmembrane region" description="Helical" evidence="8">
    <location>
        <begin position="203"/>
        <end position="226"/>
    </location>
</feature>
<keyword evidence="11" id="KW-1185">Reference proteome</keyword>
<reference evidence="10 11" key="1">
    <citation type="submission" date="2024-02" db="EMBL/GenBank/DDBJ databases">
        <title>Whole genome of MDR Enterobacteriaceae from southern Thailand.</title>
        <authorList>
            <person name="Surachat K."/>
        </authorList>
    </citation>
    <scope>NUCLEOTIDE SEQUENCE [LARGE SCALE GENOMIC DNA]</scope>
    <source>
        <strain evidence="10 11">PSU_29</strain>
    </source>
</reference>
<dbReference type="PANTHER" id="PTHR42718">
    <property type="entry name" value="MAJOR FACILITATOR SUPERFAMILY MULTIDRUG TRANSPORTER MFSC"/>
    <property type="match status" value="1"/>
</dbReference>
<feature type="transmembrane region" description="Helical" evidence="8">
    <location>
        <begin position="165"/>
        <end position="183"/>
    </location>
</feature>
<evidence type="ECO:0000313" key="10">
    <source>
        <dbReference type="EMBL" id="MEN0578323.1"/>
    </source>
</evidence>
<dbReference type="Gene3D" id="1.20.1720.10">
    <property type="entry name" value="Multidrug resistance protein D"/>
    <property type="match status" value="1"/>
</dbReference>
<proteinExistence type="predicted"/>
<keyword evidence="5 8" id="KW-1133">Transmembrane helix</keyword>
<feature type="transmembrane region" description="Helical" evidence="8">
    <location>
        <begin position="300"/>
        <end position="321"/>
    </location>
</feature>
<evidence type="ECO:0000256" key="8">
    <source>
        <dbReference type="SAM" id="Phobius"/>
    </source>
</evidence>
<evidence type="ECO:0000259" key="9">
    <source>
        <dbReference type="PROSITE" id="PS50850"/>
    </source>
</evidence>
<keyword evidence="6 8" id="KW-0472">Membrane</keyword>
<dbReference type="RefSeq" id="WP_090088096.1">
    <property type="nucleotide sequence ID" value="NZ_JBCIVJ010000002.1"/>
</dbReference>
<feature type="transmembrane region" description="Helical" evidence="8">
    <location>
        <begin position="238"/>
        <end position="261"/>
    </location>
</feature>
<dbReference type="PANTHER" id="PTHR42718:SF9">
    <property type="entry name" value="MAJOR FACILITATOR SUPERFAMILY MULTIDRUG TRANSPORTER MFSC"/>
    <property type="match status" value="1"/>
</dbReference>
<dbReference type="Proteomes" id="UP001411173">
    <property type="component" value="Unassembled WGS sequence"/>
</dbReference>
<feature type="transmembrane region" description="Helical" evidence="8">
    <location>
        <begin position="98"/>
        <end position="116"/>
    </location>
</feature>
<dbReference type="Pfam" id="PF07690">
    <property type="entry name" value="MFS_1"/>
    <property type="match status" value="1"/>
</dbReference>
<organism evidence="10 11">
    <name type="scientific">Phytobacter palmae</name>
    <dbReference type="NCBI Taxonomy" id="1855371"/>
    <lineage>
        <taxon>Bacteria</taxon>
        <taxon>Pseudomonadati</taxon>
        <taxon>Pseudomonadota</taxon>
        <taxon>Gammaproteobacteria</taxon>
        <taxon>Enterobacterales</taxon>
        <taxon>Enterobacteriaceae</taxon>
        <taxon>Phytobacter</taxon>
    </lineage>
</organism>
<gene>
    <name evidence="10" type="primary">emrD</name>
    <name evidence="10" type="ORF">AAIG39_04775</name>
</gene>
<feature type="transmembrane region" description="Helical" evidence="8">
    <location>
        <begin position="273"/>
        <end position="294"/>
    </location>
</feature>
<comment type="caution">
    <text evidence="10">The sequence shown here is derived from an EMBL/GenBank/DDBJ whole genome shotgun (WGS) entry which is preliminary data.</text>
</comment>
<keyword evidence="4 8" id="KW-0812">Transmembrane</keyword>
<evidence type="ECO:0000256" key="7">
    <source>
        <dbReference type="SAM" id="MobiDB-lite"/>
    </source>
</evidence>